<gene>
    <name evidence="1" type="ORF">HanXRQr2_Chr03g0088491</name>
</gene>
<accession>A0A9K3JBR6</accession>
<dbReference type="Gramene" id="mRNA:HanXRQr2_Chr03g0088491">
    <property type="protein sequence ID" value="CDS:HanXRQr2_Chr03g0088491.1"/>
    <property type="gene ID" value="HanXRQr2_Chr03g0088491"/>
</dbReference>
<dbReference type="Proteomes" id="UP000215914">
    <property type="component" value="Unassembled WGS sequence"/>
</dbReference>
<reference evidence="1" key="2">
    <citation type="submission" date="2020-06" db="EMBL/GenBank/DDBJ databases">
        <title>Helianthus annuus Genome sequencing and assembly Release 2.</title>
        <authorList>
            <person name="Gouzy J."/>
            <person name="Langlade N."/>
            <person name="Munos S."/>
        </authorList>
    </citation>
    <scope>NUCLEOTIDE SEQUENCE</scope>
    <source>
        <tissue evidence="1">Leaves</tissue>
    </source>
</reference>
<sequence>MVMSIDKKKNSDNSKTNYLRSTKVKSYVIHGICHQLHECEITFVFPSPYPS</sequence>
<reference evidence="1" key="1">
    <citation type="journal article" date="2017" name="Nature">
        <title>The sunflower genome provides insights into oil metabolism, flowering and Asterid evolution.</title>
        <authorList>
            <person name="Badouin H."/>
            <person name="Gouzy J."/>
            <person name="Grassa C.J."/>
            <person name="Murat F."/>
            <person name="Staton S.E."/>
            <person name="Cottret L."/>
            <person name="Lelandais-Briere C."/>
            <person name="Owens G.L."/>
            <person name="Carrere S."/>
            <person name="Mayjonade B."/>
            <person name="Legrand L."/>
            <person name="Gill N."/>
            <person name="Kane N.C."/>
            <person name="Bowers J.E."/>
            <person name="Hubner S."/>
            <person name="Bellec A."/>
            <person name="Berard A."/>
            <person name="Berges H."/>
            <person name="Blanchet N."/>
            <person name="Boniface M.C."/>
            <person name="Brunel D."/>
            <person name="Catrice O."/>
            <person name="Chaidir N."/>
            <person name="Claudel C."/>
            <person name="Donnadieu C."/>
            <person name="Faraut T."/>
            <person name="Fievet G."/>
            <person name="Helmstetter N."/>
            <person name="King M."/>
            <person name="Knapp S.J."/>
            <person name="Lai Z."/>
            <person name="Le Paslier M.C."/>
            <person name="Lippi Y."/>
            <person name="Lorenzon L."/>
            <person name="Mandel J.R."/>
            <person name="Marage G."/>
            <person name="Marchand G."/>
            <person name="Marquand E."/>
            <person name="Bret-Mestries E."/>
            <person name="Morien E."/>
            <person name="Nambeesan S."/>
            <person name="Nguyen T."/>
            <person name="Pegot-Espagnet P."/>
            <person name="Pouilly N."/>
            <person name="Raftis F."/>
            <person name="Sallet E."/>
            <person name="Schiex T."/>
            <person name="Thomas J."/>
            <person name="Vandecasteele C."/>
            <person name="Vares D."/>
            <person name="Vear F."/>
            <person name="Vautrin S."/>
            <person name="Crespi M."/>
            <person name="Mangin B."/>
            <person name="Burke J.M."/>
            <person name="Salse J."/>
            <person name="Munos S."/>
            <person name="Vincourt P."/>
            <person name="Rieseberg L.H."/>
            <person name="Langlade N.B."/>
        </authorList>
    </citation>
    <scope>NUCLEOTIDE SEQUENCE</scope>
    <source>
        <tissue evidence="1">Leaves</tissue>
    </source>
</reference>
<name>A0A9K3JBR6_HELAN</name>
<proteinExistence type="predicted"/>
<comment type="caution">
    <text evidence="1">The sequence shown here is derived from an EMBL/GenBank/DDBJ whole genome shotgun (WGS) entry which is preliminary data.</text>
</comment>
<organism evidence="1 2">
    <name type="scientific">Helianthus annuus</name>
    <name type="common">Common sunflower</name>
    <dbReference type="NCBI Taxonomy" id="4232"/>
    <lineage>
        <taxon>Eukaryota</taxon>
        <taxon>Viridiplantae</taxon>
        <taxon>Streptophyta</taxon>
        <taxon>Embryophyta</taxon>
        <taxon>Tracheophyta</taxon>
        <taxon>Spermatophyta</taxon>
        <taxon>Magnoliopsida</taxon>
        <taxon>eudicotyledons</taxon>
        <taxon>Gunneridae</taxon>
        <taxon>Pentapetalae</taxon>
        <taxon>asterids</taxon>
        <taxon>campanulids</taxon>
        <taxon>Asterales</taxon>
        <taxon>Asteraceae</taxon>
        <taxon>Asteroideae</taxon>
        <taxon>Heliantheae alliance</taxon>
        <taxon>Heliantheae</taxon>
        <taxon>Helianthus</taxon>
    </lineage>
</organism>
<dbReference type="AlphaFoldDB" id="A0A9K3JBR6"/>
<keyword evidence="2" id="KW-1185">Reference proteome</keyword>
<evidence type="ECO:0000313" key="1">
    <source>
        <dbReference type="EMBL" id="KAF5812621.1"/>
    </source>
</evidence>
<protein>
    <submittedName>
        <fullName evidence="1">Uncharacterized protein</fullName>
    </submittedName>
</protein>
<evidence type="ECO:0000313" key="2">
    <source>
        <dbReference type="Proteomes" id="UP000215914"/>
    </source>
</evidence>
<dbReference type="EMBL" id="MNCJ02000318">
    <property type="protein sequence ID" value="KAF5812621.1"/>
    <property type="molecule type" value="Genomic_DNA"/>
</dbReference>